<name>A0A381Z1D4_9ZZZZ</name>
<reference evidence="1" key="1">
    <citation type="submission" date="2018-05" db="EMBL/GenBank/DDBJ databases">
        <authorList>
            <person name="Lanie J.A."/>
            <person name="Ng W.-L."/>
            <person name="Kazmierczak K.M."/>
            <person name="Andrzejewski T.M."/>
            <person name="Davidsen T.M."/>
            <person name="Wayne K.J."/>
            <person name="Tettelin H."/>
            <person name="Glass J.I."/>
            <person name="Rusch D."/>
            <person name="Podicherti R."/>
            <person name="Tsui H.-C.T."/>
            <person name="Winkler M.E."/>
        </authorList>
    </citation>
    <scope>NUCLEOTIDE SEQUENCE</scope>
</reference>
<protein>
    <submittedName>
        <fullName evidence="1">Uncharacterized protein</fullName>
    </submittedName>
</protein>
<accession>A0A381Z1D4</accession>
<dbReference type="NCBIfam" id="TIGR00135">
    <property type="entry name" value="gatC"/>
    <property type="match status" value="1"/>
</dbReference>
<dbReference type="Gene3D" id="1.10.20.60">
    <property type="entry name" value="Glu-tRNAGln amidotransferase C subunit, N-terminal domain"/>
    <property type="match status" value="1"/>
</dbReference>
<dbReference type="SUPFAM" id="SSF141000">
    <property type="entry name" value="Glu-tRNAGln amidotransferase C subunit"/>
    <property type="match status" value="1"/>
</dbReference>
<dbReference type="AlphaFoldDB" id="A0A381Z1D4"/>
<gene>
    <name evidence="1" type="ORF">METZ01_LOCUS135487</name>
</gene>
<dbReference type="InterPro" id="IPR036113">
    <property type="entry name" value="Asp/Glu-ADT_sf_sub_c"/>
</dbReference>
<dbReference type="Pfam" id="PF02686">
    <property type="entry name" value="GatC"/>
    <property type="match status" value="1"/>
</dbReference>
<dbReference type="GO" id="GO:0006450">
    <property type="term" value="P:regulation of translational fidelity"/>
    <property type="evidence" value="ECO:0007669"/>
    <property type="project" value="InterPro"/>
</dbReference>
<organism evidence="1">
    <name type="scientific">marine metagenome</name>
    <dbReference type="NCBI Taxonomy" id="408172"/>
    <lineage>
        <taxon>unclassified sequences</taxon>
        <taxon>metagenomes</taxon>
        <taxon>ecological metagenomes</taxon>
    </lineage>
</organism>
<dbReference type="HAMAP" id="MF_00122">
    <property type="entry name" value="GatC"/>
    <property type="match status" value="1"/>
</dbReference>
<proteinExistence type="inferred from homology"/>
<sequence>MSKLTDLSIEEIRQISVLTRIAMTEDELEVMRTQMSNILDSVTILNEVDTEDVEPTGHSVNIKSVMREDQKQDSLTQDETLLNAPHRDGSFIRIKAVLE</sequence>
<evidence type="ECO:0000313" key="1">
    <source>
        <dbReference type="EMBL" id="SVA82633.1"/>
    </source>
</evidence>
<dbReference type="EMBL" id="UINC01019506">
    <property type="protein sequence ID" value="SVA82633.1"/>
    <property type="molecule type" value="Genomic_DNA"/>
</dbReference>
<dbReference type="InterPro" id="IPR003837">
    <property type="entry name" value="GatC"/>
</dbReference>